<keyword evidence="9" id="KW-1185">Reference proteome</keyword>
<reference evidence="8 9" key="2">
    <citation type="journal article" date="2012" name="Stand. Genomic Sci.">
        <title>Complete genome sequence of the termite hindgut bacterium Spirochaeta coccoides type strain (SPN1(T)), reclassification in the genus Sphaerochaeta as Sphaerochaeta coccoides comb. nov. and emendations of the family Spirochaetaceae and the genus Sphaerochaeta.</title>
        <authorList>
            <person name="Abt B."/>
            <person name="Han C."/>
            <person name="Scheuner C."/>
            <person name="Lu M."/>
            <person name="Lapidus A."/>
            <person name="Nolan M."/>
            <person name="Lucas S."/>
            <person name="Hammon N."/>
            <person name="Deshpande S."/>
            <person name="Cheng J.F."/>
            <person name="Tapia R."/>
            <person name="Goodwin L.A."/>
            <person name="Pitluck S."/>
            <person name="Liolios K."/>
            <person name="Pagani I."/>
            <person name="Ivanova N."/>
            <person name="Mavromatis K."/>
            <person name="Mikhailova N."/>
            <person name="Huntemann M."/>
            <person name="Pati A."/>
            <person name="Chen A."/>
            <person name="Palaniappan K."/>
            <person name="Land M."/>
            <person name="Hauser L."/>
            <person name="Brambilla E.M."/>
            <person name="Rohde M."/>
            <person name="Spring S."/>
            <person name="Gronow S."/>
            <person name="Goker M."/>
            <person name="Woyke T."/>
            <person name="Bristow J."/>
            <person name="Eisen J.A."/>
            <person name="Markowitz V."/>
            <person name="Hugenholtz P."/>
            <person name="Kyrpides N.C."/>
            <person name="Klenk H.P."/>
            <person name="Detter J.C."/>
        </authorList>
    </citation>
    <scope>NUCLEOTIDE SEQUENCE [LARGE SCALE GENOMIC DNA]</scope>
    <source>
        <strain evidence="9">ATCC BAA-1237 / DSM 17374 / SPN1</strain>
    </source>
</reference>
<dbReference type="HOGENOM" id="CLU_1676711_0_0_12"/>
<reference evidence="9" key="1">
    <citation type="submission" date="2011-04" db="EMBL/GenBank/DDBJ databases">
        <title>The complete genome of Spirochaeta coccoides DSM 17374.</title>
        <authorList>
            <person name="Lucas S."/>
            <person name="Copeland A."/>
            <person name="Lapidus A."/>
            <person name="Bruce D."/>
            <person name="Goodwin L."/>
            <person name="Pitluck S."/>
            <person name="Peters L."/>
            <person name="Kyrpides N."/>
            <person name="Mavromatis K."/>
            <person name="Pagani I."/>
            <person name="Ivanova N."/>
            <person name="Ovchinnikova G."/>
            <person name="Lu M."/>
            <person name="Detter J.C."/>
            <person name="Tapia R."/>
            <person name="Han C."/>
            <person name="Land M."/>
            <person name="Hauser L."/>
            <person name="Markowitz V."/>
            <person name="Cheng J.-F."/>
            <person name="Hugenholtz P."/>
            <person name="Woyke T."/>
            <person name="Wu D."/>
            <person name="Spring S."/>
            <person name="Schroeder M."/>
            <person name="Brambilla E."/>
            <person name="Klenk H.-P."/>
            <person name="Eisen J.A."/>
        </authorList>
    </citation>
    <scope>NUCLEOTIDE SEQUENCE [LARGE SCALE GENOMIC DNA]</scope>
    <source>
        <strain evidence="9">ATCC BAA-1237 / DSM 17374 / SPN1</strain>
    </source>
</reference>
<dbReference type="AlphaFoldDB" id="F4GKL9"/>
<dbReference type="PROSITE" id="PS51198">
    <property type="entry name" value="UVRD_HELICASE_ATP_BIND"/>
    <property type="match status" value="1"/>
</dbReference>
<dbReference type="Pfam" id="PF00580">
    <property type="entry name" value="UvrD-helicase"/>
    <property type="match status" value="1"/>
</dbReference>
<evidence type="ECO:0000256" key="4">
    <source>
        <dbReference type="ARBA" id="ARBA00022840"/>
    </source>
</evidence>
<dbReference type="GO" id="GO:0003677">
    <property type="term" value="F:DNA binding"/>
    <property type="evidence" value="ECO:0007669"/>
    <property type="project" value="InterPro"/>
</dbReference>
<dbReference type="STRING" id="760011.Spico_0191"/>
<dbReference type="GO" id="GO:0043138">
    <property type="term" value="F:3'-5' DNA helicase activity"/>
    <property type="evidence" value="ECO:0007669"/>
    <property type="project" value="TreeGrafter"/>
</dbReference>
<dbReference type="PANTHER" id="PTHR11070">
    <property type="entry name" value="UVRD / RECB / PCRA DNA HELICASE FAMILY MEMBER"/>
    <property type="match status" value="1"/>
</dbReference>
<proteinExistence type="predicted"/>
<keyword evidence="3 6" id="KW-0347">Helicase</keyword>
<dbReference type="PANTHER" id="PTHR11070:SF2">
    <property type="entry name" value="ATP-DEPENDENT DNA HELICASE SRS2"/>
    <property type="match status" value="1"/>
</dbReference>
<dbReference type="InterPro" id="IPR014016">
    <property type="entry name" value="UvrD-like_ATP-bd"/>
</dbReference>
<organism evidence="8 9">
    <name type="scientific">Parasphaerochaeta coccoides (strain ATCC BAA-1237 / DSM 17374 / SPN1)</name>
    <name type="common">Sphaerochaeta coccoides</name>
    <dbReference type="NCBI Taxonomy" id="760011"/>
    <lineage>
        <taxon>Bacteria</taxon>
        <taxon>Pseudomonadati</taxon>
        <taxon>Spirochaetota</taxon>
        <taxon>Spirochaetia</taxon>
        <taxon>Spirochaetales</taxon>
        <taxon>Sphaerochaetaceae</taxon>
        <taxon>Parasphaerochaeta</taxon>
    </lineage>
</organism>
<dbReference type="InterPro" id="IPR000212">
    <property type="entry name" value="DNA_helicase_UvrD/REP"/>
</dbReference>
<accession>F4GKL9</accession>
<dbReference type="CDD" id="cd17932">
    <property type="entry name" value="DEXQc_UvrD"/>
    <property type="match status" value="1"/>
</dbReference>
<dbReference type="KEGG" id="scc:Spico_0191"/>
<keyword evidence="4 6" id="KW-0067">ATP-binding</keyword>
<evidence type="ECO:0000256" key="2">
    <source>
        <dbReference type="ARBA" id="ARBA00022801"/>
    </source>
</evidence>
<protein>
    <recommendedName>
        <fullName evidence="5">DNA 3'-5' helicase II</fullName>
    </recommendedName>
</protein>
<evidence type="ECO:0000313" key="8">
    <source>
        <dbReference type="EMBL" id="AEC01428.1"/>
    </source>
</evidence>
<feature type="binding site" evidence="6">
    <location>
        <begin position="22"/>
        <end position="29"/>
    </location>
    <ligand>
        <name>ATP</name>
        <dbReference type="ChEBI" id="CHEBI:30616"/>
    </ligand>
</feature>
<dbReference type="Gene3D" id="3.40.50.300">
    <property type="entry name" value="P-loop containing nucleotide triphosphate hydrolases"/>
    <property type="match status" value="1"/>
</dbReference>
<dbReference type="EMBL" id="CP002659">
    <property type="protein sequence ID" value="AEC01428.1"/>
    <property type="molecule type" value="Genomic_DNA"/>
</dbReference>
<evidence type="ECO:0000313" key="9">
    <source>
        <dbReference type="Proteomes" id="UP000007939"/>
    </source>
</evidence>
<dbReference type="eggNOG" id="COG0210">
    <property type="taxonomic scope" value="Bacteria"/>
</dbReference>
<dbReference type="GO" id="GO:0016787">
    <property type="term" value="F:hydrolase activity"/>
    <property type="evidence" value="ECO:0007669"/>
    <property type="project" value="UniProtKB-UniRule"/>
</dbReference>
<dbReference type="GO" id="GO:0005524">
    <property type="term" value="F:ATP binding"/>
    <property type="evidence" value="ECO:0007669"/>
    <property type="project" value="UniProtKB-UniRule"/>
</dbReference>
<sequence length="157" mass="17576">MDLNHEQKAAVEDFTHNLLILAASGSGKTRVITEKVIHAIREKGYAGSEILAITFTRKAATEMQERLRTGLDEKERRGLTAQTFHAYAAHVLRTYGWHIGLPQGWKIADGLISPVLHWQIIKNRSWEILGELIETEGGTLPALEALAIQNYLHKGKD</sequence>
<dbReference type="GO" id="GO:0000725">
    <property type="term" value="P:recombinational repair"/>
    <property type="evidence" value="ECO:0007669"/>
    <property type="project" value="TreeGrafter"/>
</dbReference>
<dbReference type="SUPFAM" id="SSF52540">
    <property type="entry name" value="P-loop containing nucleoside triphosphate hydrolases"/>
    <property type="match status" value="1"/>
</dbReference>
<evidence type="ECO:0000256" key="1">
    <source>
        <dbReference type="ARBA" id="ARBA00022741"/>
    </source>
</evidence>
<name>F4GKL9_PARC1</name>
<evidence type="ECO:0000256" key="6">
    <source>
        <dbReference type="PROSITE-ProRule" id="PRU00560"/>
    </source>
</evidence>
<keyword evidence="2 6" id="KW-0378">Hydrolase</keyword>
<evidence type="ECO:0000256" key="3">
    <source>
        <dbReference type="ARBA" id="ARBA00022806"/>
    </source>
</evidence>
<feature type="domain" description="UvrD-like helicase ATP-binding" evidence="7">
    <location>
        <begin position="1"/>
        <end position="157"/>
    </location>
</feature>
<dbReference type="OrthoDB" id="9810135at2"/>
<dbReference type="InterPro" id="IPR027417">
    <property type="entry name" value="P-loop_NTPase"/>
</dbReference>
<gene>
    <name evidence="8" type="ordered locus">Spico_0191</name>
</gene>
<evidence type="ECO:0000256" key="5">
    <source>
        <dbReference type="ARBA" id="ARBA00034923"/>
    </source>
</evidence>
<dbReference type="Proteomes" id="UP000007939">
    <property type="component" value="Chromosome"/>
</dbReference>
<dbReference type="RefSeq" id="WP_013738824.1">
    <property type="nucleotide sequence ID" value="NC_015436.1"/>
</dbReference>
<evidence type="ECO:0000259" key="7">
    <source>
        <dbReference type="PROSITE" id="PS51198"/>
    </source>
</evidence>
<keyword evidence="1 6" id="KW-0547">Nucleotide-binding</keyword>